<dbReference type="PROSITE" id="PS50106">
    <property type="entry name" value="PDZ"/>
    <property type="match status" value="1"/>
</dbReference>
<protein>
    <recommendedName>
        <fullName evidence="3">PDZ domain-containing protein</fullName>
    </recommendedName>
</protein>
<evidence type="ECO:0000256" key="1">
    <source>
        <dbReference type="ARBA" id="ARBA00009011"/>
    </source>
</evidence>
<feature type="compositionally biased region" description="Basic residues" evidence="2">
    <location>
        <begin position="9"/>
        <end position="20"/>
    </location>
</feature>
<dbReference type="InterPro" id="IPR036034">
    <property type="entry name" value="PDZ_sf"/>
</dbReference>
<dbReference type="InterPro" id="IPR001478">
    <property type="entry name" value="PDZ"/>
</dbReference>
<evidence type="ECO:0000259" key="3">
    <source>
        <dbReference type="PROSITE" id="PS50106"/>
    </source>
</evidence>
<dbReference type="EMBL" id="CATQJL010000223">
    <property type="protein sequence ID" value="CAJ0597333.1"/>
    <property type="molecule type" value="Genomic_DNA"/>
</dbReference>
<comment type="caution">
    <text evidence="4">The sequence shown here is derived from an EMBL/GenBank/DDBJ whole genome shotgun (WGS) entry which is preliminary data.</text>
</comment>
<dbReference type="AlphaFoldDB" id="A0AA36M3W4"/>
<dbReference type="PANTHER" id="PTHR12259:SF1">
    <property type="entry name" value="GH21964P"/>
    <property type="match status" value="1"/>
</dbReference>
<feature type="region of interest" description="Disordered" evidence="2">
    <location>
        <begin position="29"/>
        <end position="169"/>
    </location>
</feature>
<dbReference type="InterPro" id="IPR056814">
    <property type="entry name" value="GIPC1-3_GH1"/>
</dbReference>
<evidence type="ECO:0000313" key="5">
    <source>
        <dbReference type="Proteomes" id="UP001176961"/>
    </source>
</evidence>
<dbReference type="Pfam" id="PF25082">
    <property type="entry name" value="GIPC1_GH2"/>
    <property type="match status" value="1"/>
</dbReference>
<reference evidence="4" key="1">
    <citation type="submission" date="2023-07" db="EMBL/GenBank/DDBJ databases">
        <authorList>
            <consortium name="CYATHOMIX"/>
        </authorList>
    </citation>
    <scope>NUCLEOTIDE SEQUENCE</scope>
    <source>
        <strain evidence="4">N/A</strain>
    </source>
</reference>
<feature type="compositionally biased region" description="Pro residues" evidence="2">
    <location>
        <begin position="50"/>
        <end position="62"/>
    </location>
</feature>
<keyword evidence="5" id="KW-1185">Reference proteome</keyword>
<organism evidence="4 5">
    <name type="scientific">Cylicocyclus nassatus</name>
    <name type="common">Nematode worm</name>
    <dbReference type="NCBI Taxonomy" id="53992"/>
    <lineage>
        <taxon>Eukaryota</taxon>
        <taxon>Metazoa</taxon>
        <taxon>Ecdysozoa</taxon>
        <taxon>Nematoda</taxon>
        <taxon>Chromadorea</taxon>
        <taxon>Rhabditida</taxon>
        <taxon>Rhabditina</taxon>
        <taxon>Rhabditomorpha</taxon>
        <taxon>Strongyloidea</taxon>
        <taxon>Strongylidae</taxon>
        <taxon>Cylicocyclus</taxon>
    </lineage>
</organism>
<sequence>MEQQGFFGNRRKSRSPIRRVFAKFPQWTSLARAQKQKQEEEEPVFGPWQQAPPPPPPPPPPHFACEEGGVVFGPEPRPAPEKENLPVYGPHPRPTPETENLPVYGPHPRPTPEEEKRPVYGPQPRPDTEEDGPVFGPQPRLRPRSRSVDRAKYRLPIPGGAEPASASNERKKLSYAAAVQRCTDTTSGSSSGPLPLSSPTLSRVSSTISSDSLAELFPFDSEIFEPMTLKKELRKEGVVALRNPNTVAICQPPRIITGIHPRVPLGMPDINGSFGTYVQQKPSAPVLRKLLEKLKKMTGTEVKEAAPLLLQNKETAMPLQQKEEENKEENKVASKKADTPIPAKSSTAAANTADPVPVPAPFRPKQKVRAKAFKRKNMPFRRVPNITNNTQNIANIVDCSPLVVAARNMKFCCQLAHGSPTAIISNFASIEELFQSIADSFNISPDDIIFCTVNTFKRDMDKLFAGSLEYSDMLFAHVKGQAVEVELTKSEGVFGLTVSDNGRCRSFIKKIKDDSIASRAKPALDIGQLIEKIDGINVTGMRHYEVVRILRNMPIGKTFTLRVVSPKQSGFQLIAPRNSLSSKKTLNDGQRTLRFKANGGVVIEEGALDRVMIGRLNEVLDSYLGVQDDQMAQSLWDLALKCETLSEMNKAVRDSELSIFDFPDELVFDMWGIVSDWRRKCDKENKEKNQKVNLLDDDEEQPLLPLFS</sequence>
<accession>A0AA36M3W4</accession>
<comment type="similarity">
    <text evidence="1">Belongs to the GIPC family.</text>
</comment>
<proteinExistence type="inferred from homology"/>
<feature type="region of interest" description="Disordered" evidence="2">
    <location>
        <begin position="318"/>
        <end position="362"/>
    </location>
</feature>
<dbReference type="Pfam" id="PF25083">
    <property type="entry name" value="GIPC1_GH1"/>
    <property type="match status" value="1"/>
</dbReference>
<feature type="region of interest" description="Disordered" evidence="2">
    <location>
        <begin position="1"/>
        <end position="20"/>
    </location>
</feature>
<gene>
    <name evidence="4" type="ORF">CYNAS_LOCUS9316</name>
</gene>
<evidence type="ECO:0000256" key="2">
    <source>
        <dbReference type="SAM" id="MobiDB-lite"/>
    </source>
</evidence>
<feature type="compositionally biased region" description="Basic and acidic residues" evidence="2">
    <location>
        <begin position="321"/>
        <end position="338"/>
    </location>
</feature>
<dbReference type="SUPFAM" id="SSF50156">
    <property type="entry name" value="PDZ domain-like"/>
    <property type="match status" value="1"/>
</dbReference>
<evidence type="ECO:0000313" key="4">
    <source>
        <dbReference type="EMBL" id="CAJ0597333.1"/>
    </source>
</evidence>
<feature type="domain" description="PDZ" evidence="3">
    <location>
        <begin position="484"/>
        <end position="552"/>
    </location>
</feature>
<dbReference type="InterPro" id="IPR017379">
    <property type="entry name" value="GIPC1/2/3"/>
</dbReference>
<name>A0AA36M3W4_CYLNA</name>
<dbReference type="SMART" id="SM00228">
    <property type="entry name" value="PDZ"/>
    <property type="match status" value="1"/>
</dbReference>
<dbReference type="PANTHER" id="PTHR12259">
    <property type="entry name" value="RGS-GAIP INTERACTING PROTEIN GIPC"/>
    <property type="match status" value="1"/>
</dbReference>
<dbReference type="InterPro" id="IPR055349">
    <property type="entry name" value="GH2_GIPC"/>
</dbReference>
<dbReference type="Proteomes" id="UP001176961">
    <property type="component" value="Unassembled WGS sequence"/>
</dbReference>
<dbReference type="Gene3D" id="2.30.42.10">
    <property type="match status" value="1"/>
</dbReference>